<dbReference type="RefSeq" id="WP_072623434.1">
    <property type="nucleotide sequence ID" value="NZ_CP013290.1"/>
</dbReference>
<dbReference type="NCBIfam" id="TIGR03083">
    <property type="entry name" value="maleylpyruvate isomerase family mycothiol-dependent enzyme"/>
    <property type="match status" value="1"/>
</dbReference>
<feature type="domain" description="Mycothiol-dependent maleylpyruvate isomerase metal-binding" evidence="1">
    <location>
        <begin position="10"/>
        <end position="151"/>
    </location>
</feature>
<protein>
    <recommendedName>
        <fullName evidence="1">Mycothiol-dependent maleylpyruvate isomerase metal-binding domain-containing protein</fullName>
    </recommendedName>
</protein>
<reference evidence="2 3" key="1">
    <citation type="submission" date="2015-11" db="EMBL/GenBank/DDBJ databases">
        <authorList>
            <person name="Zhang Y."/>
            <person name="Guo Z."/>
        </authorList>
    </citation>
    <scope>NUCLEOTIDE SEQUENCE [LARGE SCALE GENOMIC DNA]</scope>
    <source>
        <strain evidence="2 3">YFY001</strain>
    </source>
</reference>
<dbReference type="GO" id="GO:0046872">
    <property type="term" value="F:metal ion binding"/>
    <property type="evidence" value="ECO:0007669"/>
    <property type="project" value="InterPro"/>
</dbReference>
<dbReference type="Proteomes" id="UP000182938">
    <property type="component" value="Chromosome"/>
</dbReference>
<dbReference type="InterPro" id="IPR017517">
    <property type="entry name" value="Maleyloyr_isom"/>
</dbReference>
<organism evidence="2 3">
    <name type="scientific">Janibacter indicus</name>
    <dbReference type="NCBI Taxonomy" id="857417"/>
    <lineage>
        <taxon>Bacteria</taxon>
        <taxon>Bacillati</taxon>
        <taxon>Actinomycetota</taxon>
        <taxon>Actinomycetes</taxon>
        <taxon>Micrococcales</taxon>
        <taxon>Intrasporangiaceae</taxon>
        <taxon>Janibacter</taxon>
    </lineage>
</organism>
<evidence type="ECO:0000259" key="1">
    <source>
        <dbReference type="Pfam" id="PF11716"/>
    </source>
</evidence>
<sequence length="266" mass="28252">MTRLEPLDLWEQASQDLLAVLRDLGDDDWERPALPGWTVQDVLAHLAHLESEAAGLPQPDGGAIDVESRANQPMPTDFTHIGVEARRGRSAAALLDEFETACARRREVFAGLDLTDPSQPAPGIVGALGWDLATLLRNRPIDLWVHEQDIRSATGRPLTTTGVGAAHVAGLMTKIFPMSLRRLPAGTAVVADISGPQGRVLAARVGDDGRAAPFDPSEGSDVTLEMDDVTWLRLTGGRVDPADADVTVAGDEGTAAVVLGRLNVTP</sequence>
<dbReference type="SUPFAM" id="SSF109854">
    <property type="entry name" value="DinB/YfiT-like putative metalloenzymes"/>
    <property type="match status" value="1"/>
</dbReference>
<dbReference type="AlphaFoldDB" id="A0A1L3MD21"/>
<name>A0A1L3MD21_9MICO</name>
<gene>
    <name evidence="2" type="ORF">ASJ30_00840</name>
</gene>
<evidence type="ECO:0000313" key="2">
    <source>
        <dbReference type="EMBL" id="APH00253.1"/>
    </source>
</evidence>
<dbReference type="Pfam" id="PF11716">
    <property type="entry name" value="MDMPI_N"/>
    <property type="match status" value="1"/>
</dbReference>
<proteinExistence type="predicted"/>
<accession>A0A1L3MD21</accession>
<dbReference type="EMBL" id="CP013290">
    <property type="protein sequence ID" value="APH00253.1"/>
    <property type="molecule type" value="Genomic_DNA"/>
</dbReference>
<dbReference type="InterPro" id="IPR024344">
    <property type="entry name" value="MDMPI_metal-binding"/>
</dbReference>
<dbReference type="Gene3D" id="1.20.120.450">
    <property type="entry name" value="dinb family like domain"/>
    <property type="match status" value="1"/>
</dbReference>
<dbReference type="InterPro" id="IPR034660">
    <property type="entry name" value="DinB/YfiT-like"/>
</dbReference>
<evidence type="ECO:0000313" key="3">
    <source>
        <dbReference type="Proteomes" id="UP000182938"/>
    </source>
</evidence>
<dbReference type="KEGG" id="jte:ASJ30_00840"/>
<keyword evidence="3" id="KW-1185">Reference proteome</keyword>